<dbReference type="InParanoid" id="A0A6G9IE51"/>
<protein>
    <submittedName>
        <fullName evidence="1">Conjugal transfer protein TrbN</fullName>
    </submittedName>
</protein>
<reference evidence="1 2" key="1">
    <citation type="submission" date="2020-03" db="EMBL/GenBank/DDBJ databases">
        <title>Complete genome sequence of Orbus sp. IPMB12 (BCRC 80908).</title>
        <authorList>
            <person name="Lo W.-S."/>
            <person name="Chang T.-H."/>
            <person name="Kuo C.-H."/>
        </authorList>
    </citation>
    <scope>NUCLEOTIDE SEQUENCE [LARGE SCALE GENOMIC DNA]</scope>
    <source>
        <strain evidence="1 2">IPMB12</strain>
        <plasmid evidence="2">pipmb12</plasmid>
    </source>
</reference>
<dbReference type="EMBL" id="CP050254">
    <property type="protein sequence ID" value="QIQ22513.1"/>
    <property type="molecule type" value="Genomic_DNA"/>
</dbReference>
<keyword evidence="1" id="KW-0614">Plasmid</keyword>
<geneLocation type="plasmid" evidence="2">
    <name>pipmb12</name>
</geneLocation>
<dbReference type="KEGG" id="orb:IPMB12_11945"/>
<dbReference type="SUPFAM" id="SSF53955">
    <property type="entry name" value="Lysozyme-like"/>
    <property type="match status" value="1"/>
</dbReference>
<sequence>MLIDIQLPPDLQNSVVCAIYAAVKYEVPVNLFLAVVEKEGGKPGQYVKNKNGTYDVGPLQFNTAYLKSLAKYSITVKDVEGYSNSCYPYDLAAWRIRGHILNDKGSIFQRAANYHSKTPYYNTIYRNDLAKRSEKWANWLDEHFITTKVSITGSKLNQSPDAN</sequence>
<keyword evidence="2" id="KW-1185">Reference proteome</keyword>
<dbReference type="AlphaFoldDB" id="A0A6G9IE51"/>
<dbReference type="CDD" id="cd13400">
    <property type="entry name" value="LT_IagB-like"/>
    <property type="match status" value="1"/>
</dbReference>
<evidence type="ECO:0000313" key="2">
    <source>
        <dbReference type="Proteomes" id="UP000501168"/>
    </source>
</evidence>
<gene>
    <name evidence="1" type="ORF">IPMB12_11945</name>
</gene>
<dbReference type="Proteomes" id="UP000501168">
    <property type="component" value="Plasmid pIPMB12"/>
</dbReference>
<dbReference type="NCBIfam" id="NF010463">
    <property type="entry name" value="PRK13888.1"/>
    <property type="match status" value="1"/>
</dbReference>
<accession>A0A6G9IE51</accession>
<name>A0A6G9IE51_9GAMM</name>
<dbReference type="InterPro" id="IPR023346">
    <property type="entry name" value="Lysozyme-like_dom_sf"/>
</dbReference>
<evidence type="ECO:0000313" key="1">
    <source>
        <dbReference type="EMBL" id="QIQ22513.1"/>
    </source>
</evidence>
<proteinExistence type="predicted"/>
<organism evidence="1 2">
    <name type="scientific">Zophobihabitans entericus</name>
    <dbReference type="NCBI Taxonomy" id="1635327"/>
    <lineage>
        <taxon>Bacteria</taxon>
        <taxon>Pseudomonadati</taxon>
        <taxon>Pseudomonadota</taxon>
        <taxon>Gammaproteobacteria</taxon>
        <taxon>Orbales</taxon>
        <taxon>Orbaceae</taxon>
        <taxon>Zophobihabitans</taxon>
    </lineage>
</organism>